<dbReference type="Pfam" id="PF07963">
    <property type="entry name" value="N_methyl"/>
    <property type="match status" value="1"/>
</dbReference>
<keyword evidence="1" id="KW-1133">Transmembrane helix</keyword>
<proteinExistence type="predicted"/>
<keyword evidence="1" id="KW-0812">Transmembrane</keyword>
<name>A0A1Z4VLU6_9GAMM</name>
<evidence type="ECO:0000313" key="3">
    <source>
        <dbReference type="Proteomes" id="UP000218765"/>
    </source>
</evidence>
<evidence type="ECO:0000313" key="2">
    <source>
        <dbReference type="EMBL" id="BAZ92579.1"/>
    </source>
</evidence>
<dbReference type="KEGG" id="ttc:FOKN1_0175"/>
<dbReference type="Gene3D" id="3.30.700.10">
    <property type="entry name" value="Glycoprotein, Type 4 Pilin"/>
    <property type="match status" value="1"/>
</dbReference>
<dbReference type="EMBL" id="AP018052">
    <property type="protein sequence ID" value="BAZ92579.1"/>
    <property type="molecule type" value="Genomic_DNA"/>
</dbReference>
<dbReference type="SUPFAM" id="SSF54523">
    <property type="entry name" value="Pili subunits"/>
    <property type="match status" value="1"/>
</dbReference>
<dbReference type="InterPro" id="IPR012902">
    <property type="entry name" value="N_methyl_site"/>
</dbReference>
<organism evidence="2 3">
    <name type="scientific">Thiohalobacter thiocyanaticus</name>
    <dbReference type="NCBI Taxonomy" id="585455"/>
    <lineage>
        <taxon>Bacteria</taxon>
        <taxon>Pseudomonadati</taxon>
        <taxon>Pseudomonadota</taxon>
        <taxon>Gammaproteobacteria</taxon>
        <taxon>Thiohalobacterales</taxon>
        <taxon>Thiohalobacteraceae</taxon>
        <taxon>Thiohalobacter</taxon>
    </lineage>
</organism>
<dbReference type="Proteomes" id="UP000218765">
    <property type="component" value="Chromosome"/>
</dbReference>
<feature type="transmembrane region" description="Helical" evidence="1">
    <location>
        <begin position="12"/>
        <end position="32"/>
    </location>
</feature>
<keyword evidence="3" id="KW-1185">Reference proteome</keyword>
<accession>A0A1Z4VLU6</accession>
<protein>
    <submittedName>
        <fullName evidence="2">Type II secretory pathway, pseudopilin PulG</fullName>
    </submittedName>
</protein>
<gene>
    <name evidence="2" type="ORF">FOKN1_0175</name>
</gene>
<dbReference type="PROSITE" id="PS00409">
    <property type="entry name" value="PROKAR_NTER_METHYL"/>
    <property type="match status" value="1"/>
</dbReference>
<sequence>MFSVAISERQTGFSLIELVMVIVILALASLAIGTQFMQSAQSWMLDERIQTASQLAQARAEQLLADRRLNNYSAVPAGTTSETLAGNYTGYTRTTVVSAYAGAACPVADCRQVVITVTDADAQVRAETTLMVANY</sequence>
<reference evidence="2 3" key="1">
    <citation type="submission" date="2017-05" db="EMBL/GenBank/DDBJ databases">
        <title>Thiocyanate degradation by Thiohalobacter thiocyanaticus FOKN1.</title>
        <authorList>
            <person name="Oshiki M."/>
            <person name="Fukushima T."/>
            <person name="Kawano S."/>
            <person name="Nakagawa J."/>
        </authorList>
    </citation>
    <scope>NUCLEOTIDE SEQUENCE [LARGE SCALE GENOMIC DNA]</scope>
    <source>
        <strain evidence="2 3">FOKN1</strain>
    </source>
</reference>
<dbReference type="AlphaFoldDB" id="A0A1Z4VLU6"/>
<dbReference type="NCBIfam" id="TIGR02532">
    <property type="entry name" value="IV_pilin_GFxxxE"/>
    <property type="match status" value="1"/>
</dbReference>
<keyword evidence="1" id="KW-0472">Membrane</keyword>
<evidence type="ECO:0000256" key="1">
    <source>
        <dbReference type="SAM" id="Phobius"/>
    </source>
</evidence>
<dbReference type="InterPro" id="IPR045584">
    <property type="entry name" value="Pilin-like"/>
</dbReference>